<protein>
    <recommendedName>
        <fullName evidence="8">Glycine transporter domain-containing protein</fullName>
    </recommendedName>
</protein>
<proteinExistence type="inferred from homology"/>
<accession>M2U6W6</accession>
<feature type="transmembrane region" description="Helical" evidence="7">
    <location>
        <begin position="31"/>
        <end position="48"/>
    </location>
</feature>
<keyword evidence="4 7" id="KW-0812">Transmembrane</keyword>
<evidence type="ECO:0000256" key="3">
    <source>
        <dbReference type="ARBA" id="ARBA00022475"/>
    </source>
</evidence>
<evidence type="ECO:0000259" key="8">
    <source>
        <dbReference type="Pfam" id="PF03458"/>
    </source>
</evidence>
<name>M2U6W6_9SPHN</name>
<evidence type="ECO:0000256" key="6">
    <source>
        <dbReference type="ARBA" id="ARBA00023136"/>
    </source>
</evidence>
<feature type="transmembrane region" description="Helical" evidence="7">
    <location>
        <begin position="6"/>
        <end position="24"/>
    </location>
</feature>
<dbReference type="InterPro" id="IPR005115">
    <property type="entry name" value="Gly_transporter"/>
</dbReference>
<feature type="transmembrane region" description="Helical" evidence="7">
    <location>
        <begin position="115"/>
        <end position="135"/>
    </location>
</feature>
<gene>
    <name evidence="9" type="ORF">C725_0710</name>
</gene>
<feature type="transmembrane region" description="Helical" evidence="7">
    <location>
        <begin position="91"/>
        <end position="109"/>
    </location>
</feature>
<organism evidence="9 10">
    <name type="scientific">Pacificimonas flava</name>
    <dbReference type="NCBI Taxonomy" id="1234595"/>
    <lineage>
        <taxon>Bacteria</taxon>
        <taxon>Pseudomonadati</taxon>
        <taxon>Pseudomonadota</taxon>
        <taxon>Alphaproteobacteria</taxon>
        <taxon>Sphingomonadales</taxon>
        <taxon>Sphingosinicellaceae</taxon>
        <taxon>Pacificimonas</taxon>
    </lineage>
</organism>
<evidence type="ECO:0000256" key="5">
    <source>
        <dbReference type="ARBA" id="ARBA00022989"/>
    </source>
</evidence>
<dbReference type="Pfam" id="PF03458">
    <property type="entry name" value="Gly_transporter"/>
    <property type="match status" value="2"/>
</dbReference>
<reference evidence="9 10" key="1">
    <citation type="journal article" date="2013" name="Genome Announc.">
        <title>Draft Genome Sequence of Strain JLT2015T, Belonging to the Family Sphingomonadaceae of the Alphaproteobacteria.</title>
        <authorList>
            <person name="Tang K."/>
            <person name="Liu K."/>
            <person name="Li S."/>
            <person name="Jiao N."/>
        </authorList>
    </citation>
    <scope>NUCLEOTIDE SEQUENCE [LARGE SCALE GENOMIC DNA]</scope>
    <source>
        <strain evidence="9 10">JLT2015</strain>
    </source>
</reference>
<dbReference type="GO" id="GO:0005886">
    <property type="term" value="C:plasma membrane"/>
    <property type="evidence" value="ECO:0007669"/>
    <property type="project" value="UniProtKB-SubCell"/>
</dbReference>
<comment type="caution">
    <text evidence="9">The sequence shown here is derived from an EMBL/GenBank/DDBJ whole genome shotgun (WGS) entry which is preliminary data.</text>
</comment>
<dbReference type="AlphaFoldDB" id="M2U6W6"/>
<evidence type="ECO:0000313" key="10">
    <source>
        <dbReference type="Proteomes" id="UP000011717"/>
    </source>
</evidence>
<evidence type="ECO:0000313" key="9">
    <source>
        <dbReference type="EMBL" id="EMD83738.1"/>
    </source>
</evidence>
<feature type="transmembrane region" description="Helical" evidence="7">
    <location>
        <begin position="60"/>
        <end position="79"/>
    </location>
</feature>
<sequence length="208" mass="22225">MNELFFWYAAIGTAVFAVSGALLALRKGMDIVGVSFIAAVTGVGGGTVRDILLGDTPVRWVTRPADIAICIACAVLVSAFNKRLLGRRMDWLLYADAAGLALFAVLGAAKAESYGAHALTAILFGAMSATFGGIIRDIVCGERPILFAKELYITPALVGGAVYILLPEALGFDIRAITGLFCALFLRLLAIRLQWSLPFPRYRAPLDE</sequence>
<keyword evidence="5 7" id="KW-1133">Transmembrane helix</keyword>
<evidence type="ECO:0000256" key="1">
    <source>
        <dbReference type="ARBA" id="ARBA00004651"/>
    </source>
</evidence>
<dbReference type="EMBL" id="AMRV01000002">
    <property type="protein sequence ID" value="EMD83738.1"/>
    <property type="molecule type" value="Genomic_DNA"/>
</dbReference>
<evidence type="ECO:0000256" key="7">
    <source>
        <dbReference type="SAM" id="Phobius"/>
    </source>
</evidence>
<evidence type="ECO:0000256" key="2">
    <source>
        <dbReference type="ARBA" id="ARBA00008193"/>
    </source>
</evidence>
<feature type="transmembrane region" description="Helical" evidence="7">
    <location>
        <begin position="147"/>
        <end position="166"/>
    </location>
</feature>
<dbReference type="PANTHER" id="PTHR30506">
    <property type="entry name" value="INNER MEMBRANE PROTEIN"/>
    <property type="match status" value="1"/>
</dbReference>
<keyword evidence="10" id="KW-1185">Reference proteome</keyword>
<dbReference type="OrthoDB" id="9791874at2"/>
<feature type="domain" description="Glycine transporter" evidence="8">
    <location>
        <begin position="94"/>
        <end position="166"/>
    </location>
</feature>
<keyword evidence="6 7" id="KW-0472">Membrane</keyword>
<comment type="subcellular location">
    <subcellularLocation>
        <location evidence="1">Cell membrane</location>
        <topology evidence="1">Multi-pass membrane protein</topology>
    </subcellularLocation>
</comment>
<dbReference type="RefSeq" id="WP_008600198.1">
    <property type="nucleotide sequence ID" value="NZ_AMRV01000002.1"/>
</dbReference>
<feature type="transmembrane region" description="Helical" evidence="7">
    <location>
        <begin position="172"/>
        <end position="193"/>
    </location>
</feature>
<feature type="domain" description="Glycine transporter" evidence="8">
    <location>
        <begin position="7"/>
        <end position="80"/>
    </location>
</feature>
<keyword evidence="3" id="KW-1003">Cell membrane</keyword>
<comment type="similarity">
    <text evidence="2">Belongs to the UPF0126 family.</text>
</comment>
<dbReference type="PANTHER" id="PTHR30506:SF3">
    <property type="entry name" value="UPF0126 INNER MEMBRANE PROTEIN YADS-RELATED"/>
    <property type="match status" value="1"/>
</dbReference>
<evidence type="ECO:0000256" key="4">
    <source>
        <dbReference type="ARBA" id="ARBA00022692"/>
    </source>
</evidence>
<dbReference type="Proteomes" id="UP000011717">
    <property type="component" value="Unassembled WGS sequence"/>
</dbReference>